<dbReference type="Pfam" id="PF01150">
    <property type="entry name" value="GDA1_CD39"/>
    <property type="match status" value="1"/>
</dbReference>
<dbReference type="GO" id="GO:0017110">
    <property type="term" value="F:nucleoside diphosphate phosphatase activity"/>
    <property type="evidence" value="ECO:0007669"/>
    <property type="project" value="TreeGrafter"/>
</dbReference>
<keyword evidence="4" id="KW-0547">Nucleotide-binding</keyword>
<dbReference type="PANTHER" id="PTHR11782:SF83">
    <property type="entry name" value="GUANOSINE-DIPHOSPHATASE"/>
    <property type="match status" value="1"/>
</dbReference>
<dbReference type="Proteomes" id="UP000649617">
    <property type="component" value="Unassembled WGS sequence"/>
</dbReference>
<dbReference type="Gene3D" id="3.30.420.150">
    <property type="entry name" value="Exopolyphosphatase. Domain 2"/>
    <property type="match status" value="1"/>
</dbReference>
<keyword evidence="2" id="KW-0378">Hydrolase</keyword>
<dbReference type="OrthoDB" id="6372431at2759"/>
<evidence type="ECO:0000256" key="4">
    <source>
        <dbReference type="PIRSR" id="PIRSR600407-2"/>
    </source>
</evidence>
<dbReference type="GO" id="GO:0009134">
    <property type="term" value="P:nucleoside diphosphate catabolic process"/>
    <property type="evidence" value="ECO:0007669"/>
    <property type="project" value="TreeGrafter"/>
</dbReference>
<dbReference type="InterPro" id="IPR000407">
    <property type="entry name" value="GDA1_CD39_NTPase"/>
</dbReference>
<feature type="non-terminal residue" evidence="5">
    <location>
        <position position="463"/>
    </location>
</feature>
<evidence type="ECO:0000313" key="5">
    <source>
        <dbReference type="EMBL" id="CAE7736930.1"/>
    </source>
</evidence>
<organism evidence="5 6">
    <name type="scientific">Symbiodinium pilosum</name>
    <name type="common">Dinoflagellate</name>
    <dbReference type="NCBI Taxonomy" id="2952"/>
    <lineage>
        <taxon>Eukaryota</taxon>
        <taxon>Sar</taxon>
        <taxon>Alveolata</taxon>
        <taxon>Dinophyceae</taxon>
        <taxon>Suessiales</taxon>
        <taxon>Symbiodiniaceae</taxon>
        <taxon>Symbiodinium</taxon>
    </lineage>
</organism>
<feature type="binding site" evidence="4">
    <location>
        <begin position="184"/>
        <end position="188"/>
    </location>
    <ligand>
        <name>ATP</name>
        <dbReference type="ChEBI" id="CHEBI:30616"/>
    </ligand>
</feature>
<dbReference type="EMBL" id="CAJNIZ010046023">
    <property type="protein sequence ID" value="CAE7736930.1"/>
    <property type="molecule type" value="Genomic_DNA"/>
</dbReference>
<evidence type="ECO:0000256" key="2">
    <source>
        <dbReference type="ARBA" id="ARBA00022801"/>
    </source>
</evidence>
<gene>
    <name evidence="5" type="primary">ENTPD1</name>
    <name evidence="5" type="ORF">SPIL2461_LOCUS21182</name>
</gene>
<dbReference type="Gene3D" id="3.30.420.40">
    <property type="match status" value="1"/>
</dbReference>
<keyword evidence="4" id="KW-0067">ATP-binding</keyword>
<accession>A0A812XHL5</accession>
<feature type="active site" description="Proton acceptor" evidence="3">
    <location>
        <position position="154"/>
    </location>
</feature>
<comment type="caution">
    <text evidence="5">The sequence shown here is derived from an EMBL/GenBank/DDBJ whole genome shotgun (WGS) entry which is preliminary data.</text>
</comment>
<reference evidence="5" key="1">
    <citation type="submission" date="2021-02" db="EMBL/GenBank/DDBJ databases">
        <authorList>
            <person name="Dougan E. K."/>
            <person name="Rhodes N."/>
            <person name="Thang M."/>
            <person name="Chan C."/>
        </authorList>
    </citation>
    <scope>NUCLEOTIDE SEQUENCE</scope>
</reference>
<comment type="similarity">
    <text evidence="1">Belongs to the GDA1/CD39 NTPase family.</text>
</comment>
<proteinExistence type="inferred from homology"/>
<name>A0A812XHL5_SYMPI</name>
<keyword evidence="6" id="KW-1185">Reference proteome</keyword>
<dbReference type="AlphaFoldDB" id="A0A812XHL5"/>
<evidence type="ECO:0000313" key="6">
    <source>
        <dbReference type="Proteomes" id="UP000649617"/>
    </source>
</evidence>
<dbReference type="PANTHER" id="PTHR11782">
    <property type="entry name" value="ADENOSINE/GUANOSINE DIPHOSPHATASE"/>
    <property type="match status" value="1"/>
</dbReference>
<dbReference type="CDD" id="cd24003">
    <property type="entry name" value="ASKHA_NBD_GDA1_CD39_NTPase"/>
    <property type="match status" value="1"/>
</dbReference>
<protein>
    <submittedName>
        <fullName evidence="5">ENTPD1 protein</fullName>
    </submittedName>
</protein>
<evidence type="ECO:0000256" key="1">
    <source>
        <dbReference type="ARBA" id="ARBA00009283"/>
    </source>
</evidence>
<dbReference type="GO" id="GO:0016020">
    <property type="term" value="C:membrane"/>
    <property type="evidence" value="ECO:0007669"/>
    <property type="project" value="TreeGrafter"/>
</dbReference>
<sequence length="463" mass="51337">VLLFSLALGANISEVNITEPSNLGYHGIIIDAGSSGSRVWVFAWPVLKCDFNAPFPVAIPSVVASQTVHRGLATLGTAKLNETLQELLSFAEGVLIDREDDWSEFPVYLFATAGFRRMRPDQREGMLQNVRAILADSSFYSEPDHVRILSGEEEGAYGWLAVNAEKGLLEEASKGSLGVLDLGGASMQITFVPEDDRSVLQHSFPVHLQGRQSNLYSASYLQFGLREAQRLLQRQLIARALVAETTSILEHPCMPRGSNISELLIGDESGSDSGNSSTLGASPLRATWYGKGLYEDCADKIAELFDKSAPCYLPHCTFNGRYQPTLGSRRFLAFSAFSWVVDALGLPAEATALEDIETAARYVCKMDWTMLHERWQRLDEQALQSLCFSATYVVVLLHHGLGFDKKSHQILFTQAQDRGNISWARGAIIWEVNNRFSRHQPLCKMDFPEISSSFADKGMCQRK</sequence>
<dbReference type="GO" id="GO:0005524">
    <property type="term" value="F:ATP binding"/>
    <property type="evidence" value="ECO:0007669"/>
    <property type="project" value="UniProtKB-KW"/>
</dbReference>
<evidence type="ECO:0000256" key="3">
    <source>
        <dbReference type="PIRSR" id="PIRSR600407-1"/>
    </source>
</evidence>